<gene>
    <name evidence="1" type="ORF">AWC30_08790</name>
</gene>
<name>A0A1X2EKQ6_9MYCO</name>
<dbReference type="InterPro" id="IPR040701">
    <property type="entry name" value="Bact_RF_family2"/>
</dbReference>
<sequence length="371" mass="39436">MDAERLRSLLAGKRPFASIYFEDSHDTEDAATQLELRWRALRDELAEHDADETVISAVERAVFELRSPVGASGRAIIADSGGVLLNEHLIRPTPPTVRVSPLPYLVPLITHGYDTSAYLLAAVDHRGADLTVHRDGRLAAETVDGGGYPVHKAAGAESAGYKDPQPRSEEAARKNIRAVAVRVTELVDDAGADPVFVVGEVQARSDLIAELPDRIAERVVVLDVGARDSGHDLTEIQDRIEAELLKRRLNEIDAVVQRFRAEVDRPDGLAAEGLAAVCSALNQGAVETLIIGEIGDATVVTDAELTVAAADPDVLSAYGEQPAHTIRADEALPVGALAVGAGVVRTDERIHPADGVAAVLRYPVTAVPGPS</sequence>
<proteinExistence type="predicted"/>
<dbReference type="EMBL" id="LQPZ01000018">
    <property type="protein sequence ID" value="ORX05520.1"/>
    <property type="molecule type" value="Genomic_DNA"/>
</dbReference>
<dbReference type="SUPFAM" id="SSF55315">
    <property type="entry name" value="L30e-like"/>
    <property type="match status" value="1"/>
</dbReference>
<protein>
    <recommendedName>
        <fullName evidence="3">Peptide chain release factor 1</fullName>
    </recommendedName>
</protein>
<dbReference type="Proteomes" id="UP000193090">
    <property type="component" value="Unassembled WGS sequence"/>
</dbReference>
<dbReference type="RefSeq" id="WP_085109768.1">
    <property type="nucleotide sequence ID" value="NZ_JACKSN010000064.1"/>
</dbReference>
<evidence type="ECO:0000313" key="1">
    <source>
        <dbReference type="EMBL" id="ORX05520.1"/>
    </source>
</evidence>
<dbReference type="STRING" id="1798.AWC30_08790"/>
<dbReference type="Pfam" id="PF18844">
    <property type="entry name" value="baeRF_family2"/>
    <property type="match status" value="1"/>
</dbReference>
<organism evidence="1 2">
    <name type="scientific">Mycolicibacillus trivialis</name>
    <dbReference type="NCBI Taxonomy" id="1798"/>
    <lineage>
        <taxon>Bacteria</taxon>
        <taxon>Bacillati</taxon>
        <taxon>Actinomycetota</taxon>
        <taxon>Actinomycetes</taxon>
        <taxon>Mycobacteriales</taxon>
        <taxon>Mycobacteriaceae</taxon>
        <taxon>Mycolicibacillus</taxon>
    </lineage>
</organism>
<keyword evidence="2" id="KW-1185">Reference proteome</keyword>
<dbReference type="Gene3D" id="3.30.1330.30">
    <property type="match status" value="1"/>
</dbReference>
<dbReference type="InterPro" id="IPR029064">
    <property type="entry name" value="Ribosomal_eL30-like_sf"/>
</dbReference>
<evidence type="ECO:0000313" key="2">
    <source>
        <dbReference type="Proteomes" id="UP000193090"/>
    </source>
</evidence>
<accession>A0A1X2EKQ6</accession>
<comment type="caution">
    <text evidence="1">The sequence shown here is derived from an EMBL/GenBank/DDBJ whole genome shotgun (WGS) entry which is preliminary data.</text>
</comment>
<evidence type="ECO:0008006" key="3">
    <source>
        <dbReference type="Google" id="ProtNLM"/>
    </source>
</evidence>
<dbReference type="AlphaFoldDB" id="A0A1X2EKQ6"/>
<reference evidence="1 2" key="1">
    <citation type="submission" date="2016-01" db="EMBL/GenBank/DDBJ databases">
        <title>The new phylogeny of the genus Mycobacterium.</title>
        <authorList>
            <person name="Tarcisio F."/>
            <person name="Conor M."/>
            <person name="Antonella G."/>
            <person name="Elisabetta G."/>
            <person name="Giulia F.S."/>
            <person name="Sara T."/>
            <person name="Anna F."/>
            <person name="Clotilde B."/>
            <person name="Roberto B."/>
            <person name="Veronica D.S."/>
            <person name="Fabio R."/>
            <person name="Monica P."/>
            <person name="Olivier J."/>
            <person name="Enrico T."/>
            <person name="Nicola S."/>
        </authorList>
    </citation>
    <scope>NUCLEOTIDE SEQUENCE [LARGE SCALE GENOMIC DNA]</scope>
    <source>
        <strain evidence="1 2">DSM 44153</strain>
    </source>
</reference>
<dbReference type="OrthoDB" id="5179393at2"/>